<evidence type="ECO:0000313" key="2">
    <source>
        <dbReference type="EMBL" id="VDI19197.1"/>
    </source>
</evidence>
<accession>A0A8B6DHM2</accession>
<dbReference type="AlphaFoldDB" id="A0A8B6DHM2"/>
<evidence type="ECO:0000313" key="3">
    <source>
        <dbReference type="Proteomes" id="UP000596742"/>
    </source>
</evidence>
<dbReference type="SUPFAM" id="SSF57845">
    <property type="entry name" value="B-box zinc-binding domain"/>
    <property type="match status" value="1"/>
</dbReference>
<proteinExistence type="predicted"/>
<comment type="caution">
    <text evidence="2">The sequence shown here is derived from an EMBL/GenBank/DDBJ whole genome shotgun (WGS) entry which is preliminary data.</text>
</comment>
<feature type="coiled-coil region" evidence="1">
    <location>
        <begin position="136"/>
        <end position="163"/>
    </location>
</feature>
<organism evidence="2 3">
    <name type="scientific">Mytilus galloprovincialis</name>
    <name type="common">Mediterranean mussel</name>
    <dbReference type="NCBI Taxonomy" id="29158"/>
    <lineage>
        <taxon>Eukaryota</taxon>
        <taxon>Metazoa</taxon>
        <taxon>Spiralia</taxon>
        <taxon>Lophotrochozoa</taxon>
        <taxon>Mollusca</taxon>
        <taxon>Bivalvia</taxon>
        <taxon>Autobranchia</taxon>
        <taxon>Pteriomorphia</taxon>
        <taxon>Mytilida</taxon>
        <taxon>Mytiloidea</taxon>
        <taxon>Mytilidae</taxon>
        <taxon>Mytilinae</taxon>
        <taxon>Mytilus</taxon>
    </lineage>
</organism>
<evidence type="ECO:0000256" key="1">
    <source>
        <dbReference type="SAM" id="Coils"/>
    </source>
</evidence>
<sequence>MFLTQGCSTREKINCTDHDERFVYFCSEHETPCCVKCIKTKHIECRNLTTIETVVKDIKQSPSFLDLEMTLSDLLSNISNFVEDREANRRQLKEQKMQCEEEIRSARKAINTYFDQLKADLTNKMQHAFIKQESQIQTALRDIESHKARVQDLKQNLNCIKSIASDFQSFMAMRMMLQTTQIEEIEQQNWIQGDKFNWNEISIIQCDIKSSKDEPPSIGKIQVQENSCKVALKMQKSREAQLIGKNGDSRNIESIQLKVKLECTIPCKYKEQQIMDGGVLPNGELIFCDRLNSRLVILDSEGDVVRIIMLFFLSYSVCHY</sequence>
<feature type="coiled-coil region" evidence="1">
    <location>
        <begin position="82"/>
        <end position="109"/>
    </location>
</feature>
<dbReference type="OrthoDB" id="5351233at2759"/>
<dbReference type="Proteomes" id="UP000596742">
    <property type="component" value="Unassembled WGS sequence"/>
</dbReference>
<keyword evidence="3" id="KW-1185">Reference proteome</keyword>
<keyword evidence="1" id="KW-0175">Coiled coil</keyword>
<reference evidence="2" key="1">
    <citation type="submission" date="2018-11" db="EMBL/GenBank/DDBJ databases">
        <authorList>
            <person name="Alioto T."/>
            <person name="Alioto T."/>
        </authorList>
    </citation>
    <scope>NUCLEOTIDE SEQUENCE</scope>
</reference>
<name>A0A8B6DHM2_MYTGA</name>
<evidence type="ECO:0008006" key="4">
    <source>
        <dbReference type="Google" id="ProtNLM"/>
    </source>
</evidence>
<protein>
    <recommendedName>
        <fullName evidence="4">B box-type domain-containing protein</fullName>
    </recommendedName>
</protein>
<dbReference type="EMBL" id="UYJE01003422">
    <property type="protein sequence ID" value="VDI19197.1"/>
    <property type="molecule type" value="Genomic_DNA"/>
</dbReference>
<gene>
    <name evidence="2" type="ORF">MGAL_10B087556</name>
</gene>
<dbReference type="Gene3D" id="3.30.160.60">
    <property type="entry name" value="Classic Zinc Finger"/>
    <property type="match status" value="1"/>
</dbReference>